<evidence type="ECO:0000313" key="1">
    <source>
        <dbReference type="EMBL" id="CAD2075499.1"/>
    </source>
</evidence>
<dbReference type="Proteomes" id="UP000589351">
    <property type="component" value="Unassembled WGS sequence"/>
</dbReference>
<dbReference type="InterPro" id="IPR019587">
    <property type="entry name" value="Polyketide_cyclase/dehydratase"/>
</dbReference>
<dbReference type="Gene3D" id="3.30.530.20">
    <property type="match status" value="1"/>
</dbReference>
<name>A0A6V7RES4_9STAP</name>
<dbReference type="SUPFAM" id="SSF55961">
    <property type="entry name" value="Bet v1-like"/>
    <property type="match status" value="1"/>
</dbReference>
<dbReference type="InterPro" id="IPR023393">
    <property type="entry name" value="START-like_dom_sf"/>
</dbReference>
<organism evidence="1 2">
    <name type="scientific">Jeotgalicoccus meleagridis</name>
    <dbReference type="NCBI Taxonomy" id="2759181"/>
    <lineage>
        <taxon>Bacteria</taxon>
        <taxon>Bacillati</taxon>
        <taxon>Bacillota</taxon>
        <taxon>Bacilli</taxon>
        <taxon>Bacillales</taxon>
        <taxon>Staphylococcaceae</taxon>
        <taxon>Jeotgalicoccus</taxon>
    </lineage>
</organism>
<protein>
    <submittedName>
        <fullName evidence="1">Polyketide cyclase / dehydrase and lipid transport</fullName>
    </submittedName>
</protein>
<sequence>MDLQLPLYFYHHEINATPDVIFEVINDDKEILNRVTKLSGFTYKNGGENHREEGTEGSLQYDNSAYKTKITHYSDERRLEFKTDLPSGVLTTVINIVPVEDRSELTISTKFNTESPVSFALYVLKIPRVKKEFNDAVKSLGTEAR</sequence>
<gene>
    <name evidence="1" type="ORF">JEODO184_00879</name>
</gene>
<dbReference type="RefSeq" id="WP_185125409.1">
    <property type="nucleotide sequence ID" value="NZ_CAJEWD010000006.1"/>
</dbReference>
<dbReference type="EMBL" id="CAJEWD010000006">
    <property type="protein sequence ID" value="CAD2075499.1"/>
    <property type="molecule type" value="Genomic_DNA"/>
</dbReference>
<dbReference type="Pfam" id="PF10604">
    <property type="entry name" value="Polyketide_cyc2"/>
    <property type="match status" value="1"/>
</dbReference>
<dbReference type="AlphaFoldDB" id="A0A6V7RES4"/>
<keyword evidence="2" id="KW-1185">Reference proteome</keyword>
<evidence type="ECO:0000313" key="2">
    <source>
        <dbReference type="Proteomes" id="UP000589351"/>
    </source>
</evidence>
<comment type="caution">
    <text evidence="1">The sequence shown here is derived from an EMBL/GenBank/DDBJ whole genome shotgun (WGS) entry which is preliminary data.</text>
</comment>
<proteinExistence type="predicted"/>
<reference evidence="1 2" key="1">
    <citation type="submission" date="2020-07" db="EMBL/GenBank/DDBJ databases">
        <authorList>
            <person name="Criscuolo A."/>
        </authorList>
    </citation>
    <scope>NUCLEOTIDE SEQUENCE [LARGE SCALE GENOMIC DNA]</scope>
    <source>
        <strain evidence="1">CIP111649</strain>
    </source>
</reference>
<accession>A0A6V7RES4</accession>